<dbReference type="InterPro" id="IPR027417">
    <property type="entry name" value="P-loop_NTPase"/>
</dbReference>
<sequence length="565" mass="63232">MILCEPTDLPPVSLSARARSCSRSPSRQPCGCPALPRSLLLPLPLPQAVTPAVTPGRSSLRVEVGLHLSDASPPAPSRSPRPPTLARRLDLLINPAGSVLRVGTLSRVSERLTFASVPSVEPDSPQPYYQMSRWHGRTRGFREGLWMTMDVSVVTAITALSAVTFVIVVYFLLSRLTTQSSSWPKTKQLLAYTRKVIPKKRKFQLHHNSLDDFEPAGEVTVVHDVAQLFGRRGDEFSVYSVDWVQEVVVLIRPVDGADLKAHPFFREAQRRNAAEVLCVPLERLQEVASAVADKVAHVKEVFIFNTARCGTTLVTRVVEATSVAQSVSEADVFSVIAVARHLLQRTSQQDQSRHGCSTVLTNEQSTTALVRNVVTLLNYNLVTSDPRHRDVIFYKFRPDVILLADLLARAFPSAKTVFMYRNGMEVIESICRNNLEGSYGIYLALTWLLPMNIDVYPNPDYIRCFGDDPKYSAVRHRGTLWFHLCARWAEAMQRAVYLQRNQPGHFFHAVIYYPALLNDKKKTFRLLMKSLGLKWSPEDPGEDTDKIERALTKDSQAGTILSSAK</sequence>
<keyword evidence="1" id="KW-0812">Transmembrane</keyword>
<accession>C3XXR2</accession>
<reference evidence="2" key="1">
    <citation type="journal article" date="2008" name="Nature">
        <title>The amphioxus genome and the evolution of the chordate karyotype.</title>
        <authorList>
            <consortium name="US DOE Joint Genome Institute (JGI-PGF)"/>
            <person name="Putnam N.H."/>
            <person name="Butts T."/>
            <person name="Ferrier D.E.K."/>
            <person name="Furlong R.F."/>
            <person name="Hellsten U."/>
            <person name="Kawashima T."/>
            <person name="Robinson-Rechavi M."/>
            <person name="Shoguchi E."/>
            <person name="Terry A."/>
            <person name="Yu J.-K."/>
            <person name="Benito-Gutierrez E.L."/>
            <person name="Dubchak I."/>
            <person name="Garcia-Fernandez J."/>
            <person name="Gibson-Brown J.J."/>
            <person name="Grigoriev I.V."/>
            <person name="Horton A.C."/>
            <person name="de Jong P.J."/>
            <person name="Jurka J."/>
            <person name="Kapitonov V.V."/>
            <person name="Kohara Y."/>
            <person name="Kuroki Y."/>
            <person name="Lindquist E."/>
            <person name="Lucas S."/>
            <person name="Osoegawa K."/>
            <person name="Pennacchio L.A."/>
            <person name="Salamov A.A."/>
            <person name="Satou Y."/>
            <person name="Sauka-Spengler T."/>
            <person name="Schmutz J."/>
            <person name="Shin-I T."/>
            <person name="Toyoda A."/>
            <person name="Bronner-Fraser M."/>
            <person name="Fujiyama A."/>
            <person name="Holland L.Z."/>
            <person name="Holland P.W.H."/>
            <person name="Satoh N."/>
            <person name="Rokhsar D.S."/>
        </authorList>
    </citation>
    <scope>NUCLEOTIDE SEQUENCE [LARGE SCALE GENOMIC DNA]</scope>
    <source>
        <strain evidence="2">S238N-H82</strain>
        <tissue evidence="2">Testes</tissue>
    </source>
</reference>
<keyword evidence="1" id="KW-0472">Membrane</keyword>
<evidence type="ECO:0000256" key="1">
    <source>
        <dbReference type="SAM" id="Phobius"/>
    </source>
</evidence>
<protein>
    <recommendedName>
        <fullName evidence="3">Sulfotransferase</fullName>
    </recommendedName>
</protein>
<dbReference type="SUPFAM" id="SSF52540">
    <property type="entry name" value="P-loop containing nucleoside triphosphate hydrolases"/>
    <property type="match status" value="1"/>
</dbReference>
<dbReference type="EMBL" id="GG666471">
    <property type="protein sequence ID" value="EEN67522.1"/>
    <property type="molecule type" value="Genomic_DNA"/>
</dbReference>
<feature type="transmembrane region" description="Helical" evidence="1">
    <location>
        <begin position="151"/>
        <end position="173"/>
    </location>
</feature>
<dbReference type="Pfam" id="PF13469">
    <property type="entry name" value="Sulfotransfer_3"/>
    <property type="match status" value="1"/>
</dbReference>
<organism>
    <name type="scientific">Branchiostoma floridae</name>
    <name type="common">Florida lancelet</name>
    <name type="synonym">Amphioxus</name>
    <dbReference type="NCBI Taxonomy" id="7739"/>
    <lineage>
        <taxon>Eukaryota</taxon>
        <taxon>Metazoa</taxon>
        <taxon>Chordata</taxon>
        <taxon>Cephalochordata</taxon>
        <taxon>Leptocardii</taxon>
        <taxon>Amphioxiformes</taxon>
        <taxon>Branchiostomatidae</taxon>
        <taxon>Branchiostoma</taxon>
    </lineage>
</organism>
<keyword evidence="1" id="KW-1133">Transmembrane helix</keyword>
<dbReference type="AlphaFoldDB" id="C3XXR2"/>
<dbReference type="eggNOG" id="ENOG502TAZM">
    <property type="taxonomic scope" value="Eukaryota"/>
</dbReference>
<name>C3XXR2_BRAFL</name>
<evidence type="ECO:0000313" key="2">
    <source>
        <dbReference type="EMBL" id="EEN67522.1"/>
    </source>
</evidence>
<dbReference type="PANTHER" id="PTHR33844:SF1">
    <property type="entry name" value="SULFOTRANSFERASE DOMAIN-CONTAINING PROTEIN"/>
    <property type="match status" value="1"/>
</dbReference>
<dbReference type="PANTHER" id="PTHR33844">
    <property type="entry name" value="SULFOTRANSFER_1 DOMAIN-CONTAINING PROTEIN"/>
    <property type="match status" value="1"/>
</dbReference>
<dbReference type="Gene3D" id="3.40.50.300">
    <property type="entry name" value="P-loop containing nucleotide triphosphate hydrolases"/>
    <property type="match status" value="1"/>
</dbReference>
<gene>
    <name evidence="2" type="ORF">BRAFLDRAFT_117191</name>
</gene>
<proteinExistence type="predicted"/>
<evidence type="ECO:0008006" key="3">
    <source>
        <dbReference type="Google" id="ProtNLM"/>
    </source>
</evidence>
<dbReference type="InParanoid" id="C3XXR2"/>